<dbReference type="InterPro" id="IPR002933">
    <property type="entry name" value="Peptidase_M20"/>
</dbReference>
<feature type="domain" description="Peptidase M20 dimerisation" evidence="2">
    <location>
        <begin position="177"/>
        <end position="261"/>
    </location>
</feature>
<evidence type="ECO:0000259" key="2">
    <source>
        <dbReference type="Pfam" id="PF07687"/>
    </source>
</evidence>
<dbReference type="InterPro" id="IPR017439">
    <property type="entry name" value="Amidohydrolase"/>
</dbReference>
<dbReference type="FunFam" id="3.30.70.360:FF:000004">
    <property type="entry name" value="Peptidase M20 domain-containing protein 2"/>
    <property type="match status" value="1"/>
</dbReference>
<evidence type="ECO:0000256" key="1">
    <source>
        <dbReference type="PIRNR" id="PIRNR037226"/>
    </source>
</evidence>
<dbReference type="Pfam" id="PF01546">
    <property type="entry name" value="Peptidase_M20"/>
    <property type="match status" value="1"/>
</dbReference>
<protein>
    <recommendedName>
        <fullName evidence="1">Peptidase M20 domain-containing protein 2</fullName>
    </recommendedName>
</protein>
<dbReference type="SUPFAM" id="SSF55031">
    <property type="entry name" value="Bacterial exopeptidase dimerisation domain"/>
    <property type="match status" value="1"/>
</dbReference>
<comment type="similarity">
    <text evidence="1">Belongs to the peptidase M20A family.</text>
</comment>
<reference evidence="3" key="1">
    <citation type="submission" date="2020-08" db="EMBL/GenBank/DDBJ databases">
        <title>Genome public.</title>
        <authorList>
            <person name="Liu C."/>
            <person name="Sun Q."/>
        </authorList>
    </citation>
    <scope>NUCLEOTIDE SEQUENCE</scope>
    <source>
        <strain evidence="3">BX8</strain>
    </source>
</reference>
<sequence>MDQQQLKARVFALADEMQPLFEEVCDAVFRHPELGLAETWSSDYLVRMIADQGFSVQKPYCGLETAFRAEKGKGGPKIAFLAEYDALPGYGPAKDQTGHACGHNWIAASSFGAAAVLGRLADELGCTAVWIGTPAEETVGGKVDLVRAGAFDDVDLVLQMHLGDRTELRPHFLAMDSVEFTFEGVATHASNTPERGVNALDACNLTFCGINALRQHITPDARIHGIITQGGVAPNITPSHCVARFYVRAARRDYLNGLTEKVINCARGAELMTGAKMSYRYFENPFDDLNNCAPLLPVMEANLRAAGVEEFRDPEPNSAGSSDIGNVSHVCPTLYIPMETGNTDGSCCHDEAFLAHVNGPEAYRALNRGVKGMAATAVDALCDEALWQAVRTWIKRDAEN</sequence>
<dbReference type="NCBIfam" id="TIGR01891">
    <property type="entry name" value="amidohydrolases"/>
    <property type="match status" value="1"/>
</dbReference>
<dbReference type="InterPro" id="IPR052030">
    <property type="entry name" value="Peptidase_M20/M20A_hydrolases"/>
</dbReference>
<evidence type="ECO:0000313" key="4">
    <source>
        <dbReference type="Proteomes" id="UP000659630"/>
    </source>
</evidence>
<dbReference type="GO" id="GO:0005737">
    <property type="term" value="C:cytoplasm"/>
    <property type="evidence" value="ECO:0007669"/>
    <property type="project" value="TreeGrafter"/>
</dbReference>
<gene>
    <name evidence="3" type="ORF">H8S23_09285</name>
</gene>
<name>A0A923I9Q8_9FIRM</name>
<dbReference type="GO" id="GO:0071713">
    <property type="term" value="F:para-aminobenzoyl-glutamate hydrolase activity"/>
    <property type="evidence" value="ECO:0007669"/>
    <property type="project" value="TreeGrafter"/>
</dbReference>
<dbReference type="InterPro" id="IPR011650">
    <property type="entry name" value="Peptidase_M20_dimer"/>
</dbReference>
<organism evidence="3 4">
    <name type="scientific">Anaerofilum hominis</name>
    <dbReference type="NCBI Taxonomy" id="2763016"/>
    <lineage>
        <taxon>Bacteria</taxon>
        <taxon>Bacillati</taxon>
        <taxon>Bacillota</taxon>
        <taxon>Clostridia</taxon>
        <taxon>Eubacteriales</taxon>
        <taxon>Oscillospiraceae</taxon>
        <taxon>Anaerofilum</taxon>
    </lineage>
</organism>
<evidence type="ECO:0000313" key="3">
    <source>
        <dbReference type="EMBL" id="MBC5581699.1"/>
    </source>
</evidence>
<dbReference type="Pfam" id="PF07687">
    <property type="entry name" value="M20_dimer"/>
    <property type="match status" value="1"/>
</dbReference>
<dbReference type="GO" id="GO:0016805">
    <property type="term" value="F:dipeptidase activity"/>
    <property type="evidence" value="ECO:0007669"/>
    <property type="project" value="InterPro"/>
</dbReference>
<dbReference type="SUPFAM" id="SSF53187">
    <property type="entry name" value="Zn-dependent exopeptidases"/>
    <property type="match status" value="1"/>
</dbReference>
<dbReference type="InterPro" id="IPR017144">
    <property type="entry name" value="Xaa-Arg_dipeptidase"/>
</dbReference>
<dbReference type="GO" id="GO:0046657">
    <property type="term" value="P:folic acid catabolic process"/>
    <property type="evidence" value="ECO:0007669"/>
    <property type="project" value="TreeGrafter"/>
</dbReference>
<dbReference type="CDD" id="cd05672">
    <property type="entry name" value="M20_ACY1L2-like"/>
    <property type="match status" value="1"/>
</dbReference>
<dbReference type="AlphaFoldDB" id="A0A923I9Q8"/>
<dbReference type="Proteomes" id="UP000659630">
    <property type="component" value="Unassembled WGS sequence"/>
</dbReference>
<dbReference type="InterPro" id="IPR036264">
    <property type="entry name" value="Bact_exopeptidase_dim_dom"/>
</dbReference>
<dbReference type="Gene3D" id="3.30.70.360">
    <property type="match status" value="1"/>
</dbReference>
<comment type="caution">
    <text evidence="3">The sequence shown here is derived from an EMBL/GenBank/DDBJ whole genome shotgun (WGS) entry which is preliminary data.</text>
</comment>
<dbReference type="Gene3D" id="3.40.630.10">
    <property type="entry name" value="Zn peptidases"/>
    <property type="match status" value="1"/>
</dbReference>
<dbReference type="EMBL" id="JACONZ010000003">
    <property type="protein sequence ID" value="MBC5581699.1"/>
    <property type="molecule type" value="Genomic_DNA"/>
</dbReference>
<dbReference type="PIRSF" id="PIRSF037226">
    <property type="entry name" value="Amidohydrolase_ACY1L2_prd"/>
    <property type="match status" value="1"/>
</dbReference>
<dbReference type="RefSeq" id="WP_186888066.1">
    <property type="nucleotide sequence ID" value="NZ_JACONZ010000003.1"/>
</dbReference>
<dbReference type="PANTHER" id="PTHR30575:SF0">
    <property type="entry name" value="XAA-ARG DIPEPTIDASE"/>
    <property type="match status" value="1"/>
</dbReference>
<keyword evidence="4" id="KW-1185">Reference proteome</keyword>
<dbReference type="PANTHER" id="PTHR30575">
    <property type="entry name" value="PEPTIDASE M20"/>
    <property type="match status" value="1"/>
</dbReference>
<accession>A0A923I9Q8</accession>
<proteinExistence type="inferred from homology"/>